<name>A0A2T0UBV4_9SPHI</name>
<sequence length="229" mass="27105">MLSKFDSIFSIDCVIFGFEEGELKVLLIERNDEPFQNWWALPGYFVENDESIEDAAERILHSFTGLRDIYLEQFYTFGDVNRHPQGRVITVAYYAMIRLNGKADLHPTTPFVKTAVWHPVSEMPDLAFDHKLIFDKSLQKIRRKISYQPIAFELLPEKFTLTQLQNVYEAILNKKLDKRNFRKKMLNHGILKELDEKQQGVSYRAATFYKFDRRAYNKQFKKELSFSKE</sequence>
<dbReference type="SUPFAM" id="SSF46785">
    <property type="entry name" value="Winged helix' DNA-binding domain"/>
    <property type="match status" value="1"/>
</dbReference>
<dbReference type="PANTHER" id="PTHR43736">
    <property type="entry name" value="ADP-RIBOSE PYROPHOSPHATASE"/>
    <property type="match status" value="1"/>
</dbReference>
<dbReference type="PANTHER" id="PTHR43736:SF4">
    <property type="entry name" value="SLR1690 PROTEIN"/>
    <property type="match status" value="1"/>
</dbReference>
<accession>A0A2T0UBV4</accession>
<evidence type="ECO:0000313" key="3">
    <source>
        <dbReference type="Proteomes" id="UP000238034"/>
    </source>
</evidence>
<gene>
    <name evidence="2" type="ORF">B0I27_101362</name>
</gene>
<dbReference type="InterPro" id="IPR054105">
    <property type="entry name" value="WHD_NrtR"/>
</dbReference>
<evidence type="ECO:0000313" key="2">
    <source>
        <dbReference type="EMBL" id="PRY55393.1"/>
    </source>
</evidence>
<dbReference type="Proteomes" id="UP000238034">
    <property type="component" value="Unassembled WGS sequence"/>
</dbReference>
<dbReference type="Gene3D" id="3.90.79.10">
    <property type="entry name" value="Nucleoside Triphosphate Pyrophosphohydrolase"/>
    <property type="match status" value="1"/>
</dbReference>
<dbReference type="InterPro" id="IPR000086">
    <property type="entry name" value="NUDIX_hydrolase_dom"/>
</dbReference>
<organism evidence="2 3">
    <name type="scientific">Arcticibacter pallidicorallinus</name>
    <dbReference type="NCBI Taxonomy" id="1259464"/>
    <lineage>
        <taxon>Bacteria</taxon>
        <taxon>Pseudomonadati</taxon>
        <taxon>Bacteroidota</taxon>
        <taxon>Sphingobacteriia</taxon>
        <taxon>Sphingobacteriales</taxon>
        <taxon>Sphingobacteriaceae</taxon>
        <taxon>Arcticibacter</taxon>
    </lineage>
</organism>
<dbReference type="InterPro" id="IPR036388">
    <property type="entry name" value="WH-like_DNA-bd_sf"/>
</dbReference>
<keyword evidence="3" id="KW-1185">Reference proteome</keyword>
<dbReference type="InterPro" id="IPR015797">
    <property type="entry name" value="NUDIX_hydrolase-like_dom_sf"/>
</dbReference>
<proteinExistence type="predicted"/>
<dbReference type="RefSeq" id="WP_106290766.1">
    <property type="nucleotide sequence ID" value="NZ_PVTH01000001.1"/>
</dbReference>
<dbReference type="CDD" id="cd18873">
    <property type="entry name" value="NUDIX_NadM_like"/>
    <property type="match status" value="1"/>
</dbReference>
<evidence type="ECO:0000259" key="1">
    <source>
        <dbReference type="PROSITE" id="PS51462"/>
    </source>
</evidence>
<comment type="caution">
    <text evidence="2">The sequence shown here is derived from an EMBL/GenBank/DDBJ whole genome shotgun (WGS) entry which is preliminary data.</text>
</comment>
<protein>
    <submittedName>
        <fullName evidence="2">8-oxo-dGTP diphosphatase</fullName>
    </submittedName>
</protein>
<dbReference type="OrthoDB" id="9786141at2"/>
<dbReference type="InterPro" id="IPR036390">
    <property type="entry name" value="WH_DNA-bd_sf"/>
</dbReference>
<dbReference type="PROSITE" id="PS51462">
    <property type="entry name" value="NUDIX"/>
    <property type="match status" value="1"/>
</dbReference>
<reference evidence="2 3" key="1">
    <citation type="submission" date="2018-03" db="EMBL/GenBank/DDBJ databases">
        <title>Genomic Encyclopedia of Type Strains, Phase III (KMG-III): the genomes of soil and plant-associated and newly described type strains.</title>
        <authorList>
            <person name="Whitman W."/>
        </authorList>
    </citation>
    <scope>NUCLEOTIDE SEQUENCE [LARGE SCALE GENOMIC DNA]</scope>
    <source>
        <strain evidence="2 3">CGMCC 1.9313</strain>
    </source>
</reference>
<dbReference type="SUPFAM" id="SSF55811">
    <property type="entry name" value="Nudix"/>
    <property type="match status" value="1"/>
</dbReference>
<dbReference type="Pfam" id="PF00293">
    <property type="entry name" value="NUDIX"/>
    <property type="match status" value="1"/>
</dbReference>
<dbReference type="Pfam" id="PF21906">
    <property type="entry name" value="WHD_NrtR"/>
    <property type="match status" value="1"/>
</dbReference>
<dbReference type="AlphaFoldDB" id="A0A2T0UBV4"/>
<dbReference type="EMBL" id="PVTH01000001">
    <property type="protein sequence ID" value="PRY55393.1"/>
    <property type="molecule type" value="Genomic_DNA"/>
</dbReference>
<dbReference type="Gene3D" id="1.10.10.10">
    <property type="entry name" value="Winged helix-like DNA-binding domain superfamily/Winged helix DNA-binding domain"/>
    <property type="match status" value="1"/>
</dbReference>
<feature type="domain" description="Nudix hydrolase" evidence="1">
    <location>
        <begin position="6"/>
        <end position="140"/>
    </location>
</feature>